<dbReference type="PANTHER" id="PTHR31589">
    <property type="entry name" value="PROTEIN, PUTATIVE (DUF239)-RELATED-RELATED"/>
    <property type="match status" value="1"/>
</dbReference>
<evidence type="ECO:0000259" key="1">
    <source>
        <dbReference type="PROSITE" id="PS52045"/>
    </source>
</evidence>
<dbReference type="AlphaFoldDB" id="W9QH47"/>
<dbReference type="Pfam" id="PF14365">
    <property type="entry name" value="Neprosin_AP"/>
    <property type="match status" value="1"/>
</dbReference>
<gene>
    <name evidence="2" type="ORF">L484_024271</name>
</gene>
<evidence type="ECO:0000313" key="3">
    <source>
        <dbReference type="Proteomes" id="UP000030645"/>
    </source>
</evidence>
<dbReference type="EMBL" id="KE343612">
    <property type="protein sequence ID" value="EXB37345.1"/>
    <property type="molecule type" value="Genomic_DNA"/>
</dbReference>
<proteinExistence type="predicted"/>
<sequence>MLIGGTRRVLSGKAAAATAHRILGLYEERSVLSIFSVKMVEAVEFGLVFCSHGMKFWTIKIIENDRGNSVQGLGRLPTNEEDMELDRQLKLINKAPLKSFQTEYGDIVDCIDIYKQLAFDHPMLKNHTIQMEPRTIPKEVGNGASTVYKYLQYMPKNIKCPPGSVPIKRASREDLIMAKSIKSLGLNYPTNSPYHGKNVDTRGHHSAVLEHTSGNFGARARLSVWNPSVEENQFSSGGMWIANGDVDELTSIQTGWIVHKNSGESRLYTYWTADGYQNTGCFNTLCEGFVHVSPKIALGLVLPHSVVNGSQFDVLLSLHLDRVSGHWWLMLEDKYIGYWPRTVIPVLGGGARFVSWGGQIYSPLNVLSPAMGSGNYPADAIGVNYGKTAYVRQIKVVPDYKDSAKFEDPQLEDIKTWADKPVCYKAQKFVNEVRGWGFQVYFGGPRGCTF</sequence>
<feature type="domain" description="Neprosin PEP catalytic" evidence="1">
    <location>
        <begin position="196"/>
        <end position="449"/>
    </location>
</feature>
<keyword evidence="3" id="KW-1185">Reference proteome</keyword>
<dbReference type="PROSITE" id="PS52045">
    <property type="entry name" value="NEPROSIN_PEP_CD"/>
    <property type="match status" value="1"/>
</dbReference>
<dbReference type="InterPro" id="IPR004314">
    <property type="entry name" value="Neprosin"/>
</dbReference>
<name>W9QH47_9ROSA</name>
<protein>
    <recommendedName>
        <fullName evidence="1">Neprosin PEP catalytic domain-containing protein</fullName>
    </recommendedName>
</protein>
<reference evidence="3" key="1">
    <citation type="submission" date="2013-01" db="EMBL/GenBank/DDBJ databases">
        <title>Draft Genome Sequence of a Mulberry Tree, Morus notabilis C.K. Schneid.</title>
        <authorList>
            <person name="He N."/>
            <person name="Zhao S."/>
        </authorList>
    </citation>
    <scope>NUCLEOTIDE SEQUENCE</scope>
</reference>
<dbReference type="InterPro" id="IPR053168">
    <property type="entry name" value="Glutamic_endopeptidase"/>
</dbReference>
<evidence type="ECO:0000313" key="2">
    <source>
        <dbReference type="EMBL" id="EXB37345.1"/>
    </source>
</evidence>
<organism evidence="2 3">
    <name type="scientific">Morus notabilis</name>
    <dbReference type="NCBI Taxonomy" id="981085"/>
    <lineage>
        <taxon>Eukaryota</taxon>
        <taxon>Viridiplantae</taxon>
        <taxon>Streptophyta</taxon>
        <taxon>Embryophyta</taxon>
        <taxon>Tracheophyta</taxon>
        <taxon>Spermatophyta</taxon>
        <taxon>Magnoliopsida</taxon>
        <taxon>eudicotyledons</taxon>
        <taxon>Gunneridae</taxon>
        <taxon>Pentapetalae</taxon>
        <taxon>rosids</taxon>
        <taxon>fabids</taxon>
        <taxon>Rosales</taxon>
        <taxon>Moraceae</taxon>
        <taxon>Moreae</taxon>
        <taxon>Morus</taxon>
    </lineage>
</organism>
<dbReference type="PANTHER" id="PTHR31589:SF235">
    <property type="entry name" value="PROTEIN, PUTATIVE (DUF239)-RELATED"/>
    <property type="match status" value="1"/>
</dbReference>
<dbReference type="InterPro" id="IPR025521">
    <property type="entry name" value="Neprosin_propep"/>
</dbReference>
<dbReference type="Pfam" id="PF03080">
    <property type="entry name" value="Neprosin"/>
    <property type="match status" value="1"/>
</dbReference>
<dbReference type="Proteomes" id="UP000030645">
    <property type="component" value="Unassembled WGS sequence"/>
</dbReference>
<dbReference type="eggNOG" id="ENOG502QRGN">
    <property type="taxonomic scope" value="Eukaryota"/>
</dbReference>
<accession>W9QH47</accession>
<dbReference type="Gene3D" id="3.90.1320.10">
    <property type="entry name" value="Outer-capsid protein sigma 3, large lobe"/>
    <property type="match status" value="1"/>
</dbReference>